<protein>
    <recommendedName>
        <fullName evidence="4">BEN domain-containing protein</fullName>
    </recommendedName>
</protein>
<organism evidence="2 3">
    <name type="scientific">Pleurodeles waltl</name>
    <name type="common">Iberian ribbed newt</name>
    <dbReference type="NCBI Taxonomy" id="8319"/>
    <lineage>
        <taxon>Eukaryota</taxon>
        <taxon>Metazoa</taxon>
        <taxon>Chordata</taxon>
        <taxon>Craniata</taxon>
        <taxon>Vertebrata</taxon>
        <taxon>Euteleostomi</taxon>
        <taxon>Amphibia</taxon>
        <taxon>Batrachia</taxon>
        <taxon>Caudata</taxon>
        <taxon>Salamandroidea</taxon>
        <taxon>Salamandridae</taxon>
        <taxon>Pleurodelinae</taxon>
        <taxon>Pleurodeles</taxon>
    </lineage>
</organism>
<keyword evidence="3" id="KW-1185">Reference proteome</keyword>
<evidence type="ECO:0000313" key="3">
    <source>
        <dbReference type="Proteomes" id="UP001066276"/>
    </source>
</evidence>
<sequence>MASFNVLFFACDRSVCVRKDGEFLLLDNPGEVLCKWLVESIDESGRPITEERDFKAVVLFQSSVKKQCLMIQNIFEDLIASYSGTTEGLKKVLLQRAQEEKQLLMDCGSRGSAGRLKRVLRELQEEEIAEKRCKEKNKAKQSGQDNIRVAIQAHVERTSSQPGEASSQINLQKLGNLALLAGMTSVLHPKSTNKYEAVGGENETFLESPLKFKDQSQKLAFPSPRHQLIPKKRLPTQEMTASHNEVSPTRPCKCDHKMAPNLLTPQGFLAHSSQSHNLAYSEFPSTATFTDVNLNHTPCHADPFPSNERGGLDDNEESFHLVTEESPSFHNGEMVYHLLSIINQNESYSVGTSSCLNEVCVRLQAEVNALQAENKHLKAQLQGTCNSELAVQHLQAALSALTSSRNSPYIGTSKICSRTFTVQKTDMQQLVKDSNDPSQFRNVLVPKRELHKVLEEAKAARDSAGFLLNGVSEILFSQKELASAKGITKARAGEAALDEEKVDALFEFMKSVCRVNGWPSLDNRTMRRKLTIKICNARRGLKKTPHLETNNEVAGFR</sequence>
<keyword evidence="1" id="KW-0175">Coiled coil</keyword>
<comment type="caution">
    <text evidence="2">The sequence shown here is derived from an EMBL/GenBank/DDBJ whole genome shotgun (WGS) entry which is preliminary data.</text>
</comment>
<name>A0AAV7LQR3_PLEWA</name>
<evidence type="ECO:0008006" key="4">
    <source>
        <dbReference type="Google" id="ProtNLM"/>
    </source>
</evidence>
<evidence type="ECO:0000256" key="1">
    <source>
        <dbReference type="SAM" id="Coils"/>
    </source>
</evidence>
<dbReference type="EMBL" id="JANPWB010000015">
    <property type="protein sequence ID" value="KAJ1091803.1"/>
    <property type="molecule type" value="Genomic_DNA"/>
</dbReference>
<gene>
    <name evidence="2" type="ORF">NDU88_004918</name>
</gene>
<feature type="coiled-coil region" evidence="1">
    <location>
        <begin position="353"/>
        <end position="380"/>
    </location>
</feature>
<evidence type="ECO:0000313" key="2">
    <source>
        <dbReference type="EMBL" id="KAJ1091803.1"/>
    </source>
</evidence>
<dbReference type="AlphaFoldDB" id="A0AAV7LQR3"/>
<proteinExistence type="predicted"/>
<reference evidence="2" key="1">
    <citation type="journal article" date="2022" name="bioRxiv">
        <title>Sequencing and chromosome-scale assembly of the giantPleurodeles waltlgenome.</title>
        <authorList>
            <person name="Brown T."/>
            <person name="Elewa A."/>
            <person name="Iarovenko S."/>
            <person name="Subramanian E."/>
            <person name="Araus A.J."/>
            <person name="Petzold A."/>
            <person name="Susuki M."/>
            <person name="Suzuki K.-i.T."/>
            <person name="Hayashi T."/>
            <person name="Toyoda A."/>
            <person name="Oliveira C."/>
            <person name="Osipova E."/>
            <person name="Leigh N.D."/>
            <person name="Simon A."/>
            <person name="Yun M.H."/>
        </authorList>
    </citation>
    <scope>NUCLEOTIDE SEQUENCE</scope>
    <source>
        <strain evidence="2">20211129_DDA</strain>
        <tissue evidence="2">Liver</tissue>
    </source>
</reference>
<dbReference type="Proteomes" id="UP001066276">
    <property type="component" value="Chromosome 11"/>
</dbReference>
<accession>A0AAV7LQR3</accession>